<evidence type="ECO:0000256" key="6">
    <source>
        <dbReference type="RuleBase" id="RU003960"/>
    </source>
</evidence>
<evidence type="ECO:0000256" key="1">
    <source>
        <dbReference type="ARBA" id="ARBA00012162"/>
    </source>
</evidence>
<dbReference type="InterPro" id="IPR036108">
    <property type="entry name" value="4pyrrol_syn_uPrphyn_synt_sf"/>
</dbReference>
<evidence type="ECO:0000313" key="9">
    <source>
        <dbReference type="EMBL" id="ABW18873.1"/>
    </source>
</evidence>
<organism evidence="9 10">
    <name type="scientific">Alkaliphilus oremlandii (strain OhILAs)</name>
    <name type="common">Clostridium oremlandii (strain OhILAs)</name>
    <dbReference type="NCBI Taxonomy" id="350688"/>
    <lineage>
        <taxon>Bacteria</taxon>
        <taxon>Bacillati</taxon>
        <taxon>Bacillota</taxon>
        <taxon>Clostridia</taxon>
        <taxon>Peptostreptococcales</taxon>
        <taxon>Natronincolaceae</taxon>
        <taxon>Alkaliphilus</taxon>
    </lineage>
</organism>
<gene>
    <name evidence="9" type="ordered locus">Clos_1328</name>
</gene>
<dbReference type="GO" id="GO:0032259">
    <property type="term" value="P:methylation"/>
    <property type="evidence" value="ECO:0007669"/>
    <property type="project" value="UniProtKB-KW"/>
</dbReference>
<evidence type="ECO:0000256" key="5">
    <source>
        <dbReference type="ARBA" id="ARBA00023244"/>
    </source>
</evidence>
<dbReference type="InterPro" id="IPR050161">
    <property type="entry name" value="Siro_Cobalamin_biosynth"/>
</dbReference>
<dbReference type="GO" id="GO:0004851">
    <property type="term" value="F:uroporphyrin-III C-methyltransferase activity"/>
    <property type="evidence" value="ECO:0007669"/>
    <property type="project" value="UniProtKB-EC"/>
</dbReference>
<dbReference type="NCBIfam" id="NF004790">
    <property type="entry name" value="PRK06136.1"/>
    <property type="match status" value="1"/>
</dbReference>
<keyword evidence="5" id="KW-0627">Porphyrin biosynthesis</keyword>
<dbReference type="Gene3D" id="3.30.950.10">
    <property type="entry name" value="Methyltransferase, Cobalt-precorrin-4 Transmethylase, Domain 2"/>
    <property type="match status" value="1"/>
</dbReference>
<dbReference type="STRING" id="350688.Clos_1328"/>
<evidence type="ECO:0000259" key="8">
    <source>
        <dbReference type="Pfam" id="PF02602"/>
    </source>
</evidence>
<dbReference type="PROSITE" id="PS00840">
    <property type="entry name" value="SUMT_2"/>
    <property type="match status" value="1"/>
</dbReference>
<keyword evidence="4" id="KW-0949">S-adenosyl-L-methionine</keyword>
<feature type="domain" description="Tetrapyrrole biosynthesis uroporphyrinogen III synthase" evidence="8">
    <location>
        <begin position="273"/>
        <end position="486"/>
    </location>
</feature>
<accession>A8MGE5</accession>
<evidence type="ECO:0000256" key="2">
    <source>
        <dbReference type="ARBA" id="ARBA00022603"/>
    </source>
</evidence>
<dbReference type="AlphaFoldDB" id="A8MGE5"/>
<dbReference type="EMBL" id="CP000853">
    <property type="protein sequence ID" value="ABW18873.1"/>
    <property type="molecule type" value="Genomic_DNA"/>
</dbReference>
<dbReference type="Gene3D" id="3.40.50.10090">
    <property type="match status" value="2"/>
</dbReference>
<feature type="domain" description="Tetrapyrrole methylase" evidence="7">
    <location>
        <begin position="10"/>
        <end position="221"/>
    </location>
</feature>
<dbReference type="KEGG" id="aoe:Clos_1328"/>
<dbReference type="InterPro" id="IPR003754">
    <property type="entry name" value="4pyrrol_synth_uPrphyn_synth"/>
</dbReference>
<dbReference type="GO" id="GO:0019354">
    <property type="term" value="P:siroheme biosynthetic process"/>
    <property type="evidence" value="ECO:0007669"/>
    <property type="project" value="InterPro"/>
</dbReference>
<dbReference type="Proteomes" id="UP000000269">
    <property type="component" value="Chromosome"/>
</dbReference>
<dbReference type="InterPro" id="IPR006366">
    <property type="entry name" value="CobA/CysG_C"/>
</dbReference>
<dbReference type="InterPro" id="IPR035996">
    <property type="entry name" value="4pyrrol_Methylase_sf"/>
</dbReference>
<dbReference type="FunFam" id="3.40.1010.10:FF:000001">
    <property type="entry name" value="Siroheme synthase"/>
    <property type="match status" value="1"/>
</dbReference>
<dbReference type="CDD" id="cd06578">
    <property type="entry name" value="HemD"/>
    <property type="match status" value="1"/>
</dbReference>
<dbReference type="GO" id="GO:0004852">
    <property type="term" value="F:uroporphyrinogen-III synthase activity"/>
    <property type="evidence" value="ECO:0007669"/>
    <property type="project" value="InterPro"/>
</dbReference>
<dbReference type="InterPro" id="IPR014777">
    <property type="entry name" value="4pyrrole_Mease_sub1"/>
</dbReference>
<evidence type="ECO:0000256" key="4">
    <source>
        <dbReference type="ARBA" id="ARBA00022691"/>
    </source>
</evidence>
<dbReference type="SUPFAM" id="SSF53790">
    <property type="entry name" value="Tetrapyrrole methylase"/>
    <property type="match status" value="1"/>
</dbReference>
<reference evidence="10" key="1">
    <citation type="submission" date="2007-10" db="EMBL/GenBank/DDBJ databases">
        <title>Complete genome of Alkaliphilus oremlandii OhILAs.</title>
        <authorList>
            <person name="Copeland A."/>
            <person name="Lucas S."/>
            <person name="Lapidus A."/>
            <person name="Barry K."/>
            <person name="Detter J.C."/>
            <person name="Glavina del Rio T."/>
            <person name="Hammon N."/>
            <person name="Israni S."/>
            <person name="Dalin E."/>
            <person name="Tice H."/>
            <person name="Pitluck S."/>
            <person name="Chain P."/>
            <person name="Malfatti S."/>
            <person name="Shin M."/>
            <person name="Vergez L."/>
            <person name="Schmutz J."/>
            <person name="Larimer F."/>
            <person name="Land M."/>
            <person name="Hauser L."/>
            <person name="Kyrpides N."/>
            <person name="Mikhailova N."/>
            <person name="Stolz J.F."/>
            <person name="Dawson A."/>
            <person name="Fisher E."/>
            <person name="Crable B."/>
            <person name="Perera E."/>
            <person name="Lisak J."/>
            <person name="Ranganathan M."/>
            <person name="Basu P."/>
            <person name="Richardson P."/>
        </authorList>
    </citation>
    <scope>NUCLEOTIDE SEQUENCE [LARGE SCALE GENOMIC DNA]</scope>
    <source>
        <strain evidence="10">OhILAs</strain>
    </source>
</reference>
<keyword evidence="3 6" id="KW-0808">Transferase</keyword>
<dbReference type="SUPFAM" id="SSF69618">
    <property type="entry name" value="HemD-like"/>
    <property type="match status" value="1"/>
</dbReference>
<dbReference type="InterPro" id="IPR003043">
    <property type="entry name" value="Uropor_MeTrfase_CS"/>
</dbReference>
<dbReference type="Pfam" id="PF02602">
    <property type="entry name" value="HEM4"/>
    <property type="match status" value="1"/>
</dbReference>
<dbReference type="Pfam" id="PF00590">
    <property type="entry name" value="TP_methylase"/>
    <property type="match status" value="1"/>
</dbReference>
<dbReference type="FunFam" id="3.30.950.10:FF:000001">
    <property type="entry name" value="Siroheme synthase"/>
    <property type="match status" value="1"/>
</dbReference>
<name>A8MGE5_ALKOO</name>
<dbReference type="NCBIfam" id="TIGR01469">
    <property type="entry name" value="cobA_cysG_Cterm"/>
    <property type="match status" value="1"/>
</dbReference>
<evidence type="ECO:0000313" key="10">
    <source>
        <dbReference type="Proteomes" id="UP000000269"/>
    </source>
</evidence>
<dbReference type="PANTHER" id="PTHR45790:SF3">
    <property type="entry name" value="S-ADENOSYL-L-METHIONINE-DEPENDENT UROPORPHYRINOGEN III METHYLTRANSFERASE, CHLOROPLASTIC"/>
    <property type="match status" value="1"/>
</dbReference>
<dbReference type="Gene3D" id="3.40.1010.10">
    <property type="entry name" value="Cobalt-precorrin-4 Transmethylase, Domain 1"/>
    <property type="match status" value="1"/>
</dbReference>
<dbReference type="InterPro" id="IPR000878">
    <property type="entry name" value="4pyrrol_Mease"/>
</dbReference>
<dbReference type="eggNOG" id="COG0007">
    <property type="taxonomic scope" value="Bacteria"/>
</dbReference>
<keyword evidence="10" id="KW-1185">Reference proteome</keyword>
<dbReference type="EC" id="2.1.1.107" evidence="1"/>
<dbReference type="PANTHER" id="PTHR45790">
    <property type="entry name" value="SIROHEME SYNTHASE-RELATED"/>
    <property type="match status" value="1"/>
</dbReference>
<proteinExistence type="inferred from homology"/>
<dbReference type="PROSITE" id="PS00839">
    <property type="entry name" value="SUMT_1"/>
    <property type="match status" value="1"/>
</dbReference>
<sequence length="496" mass="54174">MRFMEKTKGTVYLVGAGPGDDGLLTVKAKQILEKAEVVVYDRLVGPRILSILPDFAEKINVGKNVGNHPVPQEEINHILLNKALEGKLVVRLKGGDPFVFGRGGEELELLSQHQVPFVVIPGITSAISAATYAGIPVTHRDFCSSLHIITGRAKKAGDLSIDYASLVKLKGTLVFMMSVAAVGEIADGLMNAGMERGTKVAVIENATRPNQRKFVSQLDNIALVIEQNNVISPATIIVGEVCALSDRFDWFSNLPLKGCKILITRPKQTIGKLSQMLWELGAETVEYPCIRTSTIDFDLNMNHLQWIVFTSAVGVKAFFDKLFTMKMDSRCLHDKKIAVVGSETAAELLKYGIRADFIPSVFDAEHLATELLNSGQITSKDQVGVFRAKTGSEDLVRILTDHNVEVSDVAVYETNYVKNHKIDVNKFDYVAFTSASCVQGFVESFGEDADFSSVNAVCIGKQTASMAKQYGMNTTISDIATISGIVDKIKEIYNGE</sequence>
<evidence type="ECO:0000256" key="3">
    <source>
        <dbReference type="ARBA" id="ARBA00022679"/>
    </source>
</evidence>
<keyword evidence="2 6" id="KW-0489">Methyltransferase</keyword>
<dbReference type="InterPro" id="IPR014776">
    <property type="entry name" value="4pyrrole_Mease_sub2"/>
</dbReference>
<protein>
    <recommendedName>
        <fullName evidence="1">uroporphyrinogen-III C-methyltransferase</fullName>
        <ecNumber evidence="1">2.1.1.107</ecNumber>
    </recommendedName>
</protein>
<comment type="similarity">
    <text evidence="6">Belongs to the precorrin methyltransferase family.</text>
</comment>
<evidence type="ECO:0000259" key="7">
    <source>
        <dbReference type="Pfam" id="PF00590"/>
    </source>
</evidence>
<dbReference type="CDD" id="cd11642">
    <property type="entry name" value="SUMT"/>
    <property type="match status" value="1"/>
</dbReference>
<dbReference type="eggNOG" id="COG1587">
    <property type="taxonomic scope" value="Bacteria"/>
</dbReference>
<dbReference type="HOGENOM" id="CLU_011276_6_0_9"/>